<comment type="caution">
    <text evidence="2">The sequence shown here is derived from an EMBL/GenBank/DDBJ whole genome shotgun (WGS) entry which is preliminary data.</text>
</comment>
<evidence type="ECO:0000313" key="2">
    <source>
        <dbReference type="EMBL" id="OMJ65749.1"/>
    </source>
</evidence>
<organism evidence="2 3">
    <name type="scientific">Stentor coeruleus</name>
    <dbReference type="NCBI Taxonomy" id="5963"/>
    <lineage>
        <taxon>Eukaryota</taxon>
        <taxon>Sar</taxon>
        <taxon>Alveolata</taxon>
        <taxon>Ciliophora</taxon>
        <taxon>Postciliodesmatophora</taxon>
        <taxon>Heterotrichea</taxon>
        <taxon>Heterotrichida</taxon>
        <taxon>Stentoridae</taxon>
        <taxon>Stentor</taxon>
    </lineage>
</organism>
<proteinExistence type="predicted"/>
<dbReference type="Pfam" id="PF03144">
    <property type="entry name" value="GTP_EFTU_D2"/>
    <property type="match status" value="1"/>
</dbReference>
<dbReference type="PRINTS" id="PR00315">
    <property type="entry name" value="ELONGATNFCT"/>
</dbReference>
<dbReference type="Pfam" id="PF21208">
    <property type="entry name" value="euk_SelB_III"/>
    <property type="match status" value="1"/>
</dbReference>
<dbReference type="PANTHER" id="PTHR43721:SF11">
    <property type="entry name" value="SELENOCYSTEINE-SPECIFIC ELONGATION FACTOR"/>
    <property type="match status" value="1"/>
</dbReference>
<dbReference type="Proteomes" id="UP000187209">
    <property type="component" value="Unassembled WGS sequence"/>
</dbReference>
<dbReference type="PANTHER" id="PTHR43721">
    <property type="entry name" value="ELONGATION FACTOR TU-RELATED"/>
    <property type="match status" value="1"/>
</dbReference>
<dbReference type="CDD" id="cd03696">
    <property type="entry name" value="SelB_II"/>
    <property type="match status" value="1"/>
</dbReference>
<dbReference type="InterPro" id="IPR009000">
    <property type="entry name" value="Transl_B-barrel_sf"/>
</dbReference>
<keyword evidence="3" id="KW-1185">Reference proteome</keyword>
<dbReference type="PROSITE" id="PS51722">
    <property type="entry name" value="G_TR_2"/>
    <property type="match status" value="1"/>
</dbReference>
<dbReference type="GO" id="GO:0005525">
    <property type="term" value="F:GTP binding"/>
    <property type="evidence" value="ECO:0007669"/>
    <property type="project" value="InterPro"/>
</dbReference>
<sequence length="502" mass="55404">MSRPFNYNIGILGHIDSGKTSLVRVLSSILSTAALDKHPESQKRGITLDLGFSAFALPMPERLSTTNTSLQVTLVDCPGHASLIRTIIAGASIIDKVILVIDATKGVQTQTAECIVISELLIHTDMIVALNKIDMVEGNKLQIVEGKIRQILNRTKFAGSYHIVKCAACPREGVPINIEELMTTIVDSIKVLPSRETGNLPLYYEIDHCFPVKGLGCVLTGTILEGKMKVGDSIEILPLKTVKKIKSMQSFHQSIQQAGKGDRVGVCIGPFDSKLIERAIACTPDSIQAFSTCVLKVHKIQYFKHEITGKSKYHITCGNETIMGQCIFFSYPSDTSFSPDLAYQYEPEFIPSPNKSFFAVLTLDSPICVPPSNCQIIGSKFDLDCNSKQCRIAFHGTLQCTNPELSSNFLKITKSKTRKGQIERIVDQYTAIGINMFSKDTDISKFERLKVKVADTTGEISSSFGKSGKFKINFPNGDAQMGEITLEFKKMMWDKGNKMVQY</sequence>
<dbReference type="InterPro" id="IPR000795">
    <property type="entry name" value="T_Tr_GTP-bd_dom"/>
</dbReference>
<dbReference type="InterPro" id="IPR049394">
    <property type="entry name" value="eEFSec_C"/>
</dbReference>
<dbReference type="InterPro" id="IPR027417">
    <property type="entry name" value="P-loop_NTPase"/>
</dbReference>
<reference evidence="2 3" key="1">
    <citation type="submission" date="2016-11" db="EMBL/GenBank/DDBJ databases">
        <title>The macronuclear genome of Stentor coeruleus: a giant cell with tiny introns.</title>
        <authorList>
            <person name="Slabodnick M."/>
            <person name="Ruby J.G."/>
            <person name="Reiff S.B."/>
            <person name="Swart E.C."/>
            <person name="Gosai S."/>
            <person name="Prabakaran S."/>
            <person name="Witkowska E."/>
            <person name="Larue G.E."/>
            <person name="Fisher S."/>
            <person name="Freeman R.M."/>
            <person name="Gunawardena J."/>
            <person name="Chu W."/>
            <person name="Stover N.A."/>
            <person name="Gregory B.D."/>
            <person name="Nowacki M."/>
            <person name="Derisi J."/>
            <person name="Roy S.W."/>
            <person name="Marshall W.F."/>
            <person name="Sood P."/>
        </authorList>
    </citation>
    <scope>NUCLEOTIDE SEQUENCE [LARGE SCALE GENOMIC DNA]</scope>
    <source>
        <strain evidence="2">WM001</strain>
    </source>
</reference>
<dbReference type="GO" id="GO:0001514">
    <property type="term" value="P:selenocysteine incorporation"/>
    <property type="evidence" value="ECO:0007669"/>
    <property type="project" value="TreeGrafter"/>
</dbReference>
<dbReference type="Gene3D" id="2.40.30.10">
    <property type="entry name" value="Translation factors"/>
    <property type="match status" value="2"/>
</dbReference>
<dbReference type="SUPFAM" id="SSF50447">
    <property type="entry name" value="Translation proteins"/>
    <property type="match status" value="1"/>
</dbReference>
<dbReference type="InterPro" id="IPR004161">
    <property type="entry name" value="EFTu-like_2"/>
</dbReference>
<dbReference type="InterPro" id="IPR050055">
    <property type="entry name" value="EF-Tu_GTPase"/>
</dbReference>
<accession>A0A1R2AMK6</accession>
<feature type="domain" description="Tr-type G" evidence="1">
    <location>
        <begin position="4"/>
        <end position="194"/>
    </location>
</feature>
<dbReference type="GO" id="GO:0003746">
    <property type="term" value="F:translation elongation factor activity"/>
    <property type="evidence" value="ECO:0007669"/>
    <property type="project" value="TreeGrafter"/>
</dbReference>
<dbReference type="OrthoDB" id="2067at2759"/>
<dbReference type="InterPro" id="IPR049393">
    <property type="entry name" value="eEFSec_III"/>
</dbReference>
<gene>
    <name evidence="2" type="ORF">SteCoe_37685</name>
</gene>
<name>A0A1R2AMK6_9CILI</name>
<evidence type="ECO:0000259" key="1">
    <source>
        <dbReference type="PROSITE" id="PS51722"/>
    </source>
</evidence>
<dbReference type="CDD" id="cd04094">
    <property type="entry name" value="eSelB_III"/>
    <property type="match status" value="1"/>
</dbReference>
<dbReference type="Gene3D" id="3.40.50.300">
    <property type="entry name" value="P-loop containing nucleotide triphosphate hydrolases"/>
    <property type="match status" value="1"/>
</dbReference>
<dbReference type="GO" id="GO:0003924">
    <property type="term" value="F:GTPase activity"/>
    <property type="evidence" value="ECO:0007669"/>
    <property type="project" value="InterPro"/>
</dbReference>
<dbReference type="EMBL" id="MPUH01001960">
    <property type="protein sequence ID" value="OMJ65749.1"/>
    <property type="molecule type" value="Genomic_DNA"/>
</dbReference>
<dbReference type="AlphaFoldDB" id="A0A1R2AMK6"/>
<dbReference type="Pfam" id="PF00009">
    <property type="entry name" value="GTP_EFTU"/>
    <property type="match status" value="1"/>
</dbReference>
<evidence type="ECO:0000313" key="3">
    <source>
        <dbReference type="Proteomes" id="UP000187209"/>
    </source>
</evidence>
<dbReference type="Pfam" id="PF21131">
    <property type="entry name" value="eEFSec_4th"/>
    <property type="match status" value="1"/>
</dbReference>
<dbReference type="FunFam" id="2.40.30.10:FF:000052">
    <property type="entry name" value="Selenocysteine-specific elongation factor EF-Sec"/>
    <property type="match status" value="1"/>
</dbReference>
<protein>
    <recommendedName>
        <fullName evidence="1">Tr-type G domain-containing protein</fullName>
    </recommendedName>
</protein>
<dbReference type="SUPFAM" id="SSF52540">
    <property type="entry name" value="P-loop containing nucleoside triphosphate hydrolases"/>
    <property type="match status" value="1"/>
</dbReference>